<name>A0ABV0TEG8_9TELE</name>
<sequence length="101" mass="11179">MLFLAFETGSHTGPFNTISLYNWVEFPQHLNALPTRPPTPLSPSSPLCPQARGGCVWKSTYNVVLGRRGDCSFVTSKVRLHVFIKNFNLLNDSNNLESGVA</sequence>
<evidence type="ECO:0000313" key="1">
    <source>
        <dbReference type="EMBL" id="MEQ2230078.1"/>
    </source>
</evidence>
<evidence type="ECO:0000313" key="2">
    <source>
        <dbReference type="Proteomes" id="UP001482620"/>
    </source>
</evidence>
<dbReference type="Proteomes" id="UP001482620">
    <property type="component" value="Unassembled WGS sequence"/>
</dbReference>
<protein>
    <submittedName>
        <fullName evidence="1">Uncharacterized protein</fullName>
    </submittedName>
</protein>
<accession>A0ABV0TEG8</accession>
<dbReference type="EMBL" id="JAHRIQ010026312">
    <property type="protein sequence ID" value="MEQ2230078.1"/>
    <property type="molecule type" value="Genomic_DNA"/>
</dbReference>
<keyword evidence="2" id="KW-1185">Reference proteome</keyword>
<organism evidence="1 2">
    <name type="scientific">Ilyodon furcidens</name>
    <name type="common">goldbreast splitfin</name>
    <dbReference type="NCBI Taxonomy" id="33524"/>
    <lineage>
        <taxon>Eukaryota</taxon>
        <taxon>Metazoa</taxon>
        <taxon>Chordata</taxon>
        <taxon>Craniata</taxon>
        <taxon>Vertebrata</taxon>
        <taxon>Euteleostomi</taxon>
        <taxon>Actinopterygii</taxon>
        <taxon>Neopterygii</taxon>
        <taxon>Teleostei</taxon>
        <taxon>Neoteleostei</taxon>
        <taxon>Acanthomorphata</taxon>
        <taxon>Ovalentaria</taxon>
        <taxon>Atherinomorphae</taxon>
        <taxon>Cyprinodontiformes</taxon>
        <taxon>Goodeidae</taxon>
        <taxon>Ilyodon</taxon>
    </lineage>
</organism>
<reference evidence="1 2" key="1">
    <citation type="submission" date="2021-06" db="EMBL/GenBank/DDBJ databases">
        <authorList>
            <person name="Palmer J.M."/>
        </authorList>
    </citation>
    <scope>NUCLEOTIDE SEQUENCE [LARGE SCALE GENOMIC DNA]</scope>
    <source>
        <strain evidence="2">if_2019</strain>
        <tissue evidence="1">Muscle</tissue>
    </source>
</reference>
<proteinExistence type="predicted"/>
<gene>
    <name evidence="1" type="ORF">ILYODFUR_025588</name>
</gene>
<comment type="caution">
    <text evidence="1">The sequence shown here is derived from an EMBL/GenBank/DDBJ whole genome shotgun (WGS) entry which is preliminary data.</text>
</comment>